<evidence type="ECO:0000313" key="1">
    <source>
        <dbReference type="EMBL" id="AEP30302.1"/>
    </source>
</evidence>
<name>G4QHS5_GLANF</name>
<dbReference type="AlphaFoldDB" id="G4QHS5"/>
<dbReference type="HOGENOM" id="CLU_3216827_0_0_6"/>
<evidence type="ECO:0000313" key="2">
    <source>
        <dbReference type="Proteomes" id="UP000009282"/>
    </source>
</evidence>
<reference evidence="1 2" key="1">
    <citation type="journal article" date="2011" name="J. Bacteriol.">
        <title>Complete genome sequence of seawater bacterium Glaciecola nitratireducens FR1064T.</title>
        <authorList>
            <person name="Bian F."/>
            <person name="Qin Q.L."/>
            <person name="Xie B.B."/>
            <person name="Shu Y.L."/>
            <person name="Zhang X.Y."/>
            <person name="Yu Y."/>
            <person name="Chen B."/>
            <person name="Chen X.L."/>
            <person name="Zhou B.C."/>
            <person name="Zhang Y.Z."/>
        </authorList>
    </citation>
    <scope>NUCLEOTIDE SEQUENCE [LARGE SCALE GENOMIC DNA]</scope>
    <source>
        <strain evidence="2">JCM 12485 / KCTC 12276 / FR1064</strain>
    </source>
</reference>
<dbReference type="EMBL" id="CP003060">
    <property type="protein sequence ID" value="AEP30302.1"/>
    <property type="molecule type" value="Genomic_DNA"/>
</dbReference>
<dbReference type="STRING" id="1085623.GNIT_2199"/>
<organism evidence="1 2">
    <name type="scientific">Glaciecola nitratireducens (strain JCM 12485 / KCTC 12276 / FR1064)</name>
    <dbReference type="NCBI Taxonomy" id="1085623"/>
    <lineage>
        <taxon>Bacteria</taxon>
        <taxon>Pseudomonadati</taxon>
        <taxon>Pseudomonadota</taxon>
        <taxon>Gammaproteobacteria</taxon>
        <taxon>Alteromonadales</taxon>
        <taxon>Alteromonadaceae</taxon>
        <taxon>Brumicola</taxon>
    </lineage>
</organism>
<dbReference type="KEGG" id="gni:GNIT_2199"/>
<protein>
    <submittedName>
        <fullName evidence="1">Uncharacterized protein</fullName>
    </submittedName>
</protein>
<gene>
    <name evidence="1" type="ordered locus">GNIT_2199</name>
</gene>
<dbReference type="Proteomes" id="UP000009282">
    <property type="component" value="Chromosome"/>
</dbReference>
<keyword evidence="2" id="KW-1185">Reference proteome</keyword>
<accession>G4QHS5</accession>
<proteinExistence type="predicted"/>
<sequence>MRQVNKHYSVTDKDNTDTDNAFDLNYSVKSLSASSHLNLQIILY</sequence>